<evidence type="ECO:0000256" key="8">
    <source>
        <dbReference type="PIRSR" id="PIRSR602401-1"/>
    </source>
</evidence>
<dbReference type="InterPro" id="IPR002401">
    <property type="entry name" value="Cyt_P450_E_grp-I"/>
</dbReference>
<sequence length="701" mass="79372">MKHNTARAKRSAHFCQSSFIRSTRTGDKRMCADPQRISEGSCTEPSSNYQSIIQNADSSNFRESPAVPFPPNRARGAWIEARGLCASDPPSSPGSARTLPLLLPSSIDTCQWSCDLPVLRATSARNRFSRVFLVKFTRVQAERTAAVQQETLQRDVSWETGRARGVREGLDMFCKSLLKSGLLACKQESPSGLKCTASAFSPVCEGRYRTASTAVRDKLKTIDDLDGPSFLTSLYWFFGKGYFKVAHQMQIEHSKLYGPLWKSTYGPLVVINVASADMIEQVLRQEGRYPVRTDMPHWRRYRDLRQQAYGPLTEMGAEWLRIRSILNPRMLKPKHVSSYTNAINEVVTDFVKKLALLRATKGNGVLVHDVAGELYKFAFEGISSVLFETRLGCLNEVVPEETQKFIFSVGEMFRLSPIVVLFPKSVWPYMPFWKHFVSVWDHLFKVADDLVRKKMAQIDEDVKRGEPVDGEYLTHLLISKQMSLTEVLGSITELLLAGVDTTSNTISWALYHLAREPEIQERLHKEVVSVCPGEKVPSSEDLSKMPWLKAIIKETLRLYPVVPGNARVTAESEIVVGGYVFPKNTLFHLCHYAVSYDETIFPEPHTFLPQRWLREHKHPDHHPFGSVPFGFGIRACLGRRVAELEMYLILSQLMKHYKVMPDPTGKSVKPITRTLLVPAKPIDLQFIDRQLEKPVKVQAIA</sequence>
<accession>A0A4W4GID6</accession>
<dbReference type="GO" id="GO:0005743">
    <property type="term" value="C:mitochondrial inner membrane"/>
    <property type="evidence" value="ECO:0007669"/>
    <property type="project" value="TreeGrafter"/>
</dbReference>
<dbReference type="GO" id="GO:0006704">
    <property type="term" value="P:glucocorticoid biosynthetic process"/>
    <property type="evidence" value="ECO:0007669"/>
    <property type="project" value="TreeGrafter"/>
</dbReference>
<dbReference type="GO" id="GO:0071375">
    <property type="term" value="P:cellular response to peptide hormone stimulus"/>
    <property type="evidence" value="ECO:0007669"/>
    <property type="project" value="TreeGrafter"/>
</dbReference>
<reference evidence="10" key="1">
    <citation type="journal article" date="2014" name="Science">
        <title>Nonhuman genetics. Genomic basis for the convergent evolution of electric organs.</title>
        <authorList>
            <person name="Gallant J.R."/>
            <person name="Traeger L.L."/>
            <person name="Volkening J.D."/>
            <person name="Moffett H."/>
            <person name="Chen P.H."/>
            <person name="Novina C.D."/>
            <person name="Phillips G.N.Jr."/>
            <person name="Anand R."/>
            <person name="Wells G.B."/>
            <person name="Pinch M."/>
            <person name="Guth R."/>
            <person name="Unguez G.A."/>
            <person name="Albert J.S."/>
            <person name="Zakon H.H."/>
            <person name="Samanta M.P."/>
            <person name="Sussman M.R."/>
        </authorList>
    </citation>
    <scope>NUCLEOTIDE SEQUENCE [LARGE SCALE GENOMIC DNA]</scope>
</reference>
<reference evidence="9" key="4">
    <citation type="submission" date="2025-08" db="UniProtKB">
        <authorList>
            <consortium name="Ensembl"/>
        </authorList>
    </citation>
    <scope>IDENTIFICATION</scope>
</reference>
<evidence type="ECO:0000256" key="6">
    <source>
        <dbReference type="ARBA" id="ARBA00023004"/>
    </source>
</evidence>
<dbReference type="GO" id="GO:0004497">
    <property type="term" value="F:monooxygenase activity"/>
    <property type="evidence" value="ECO:0007669"/>
    <property type="project" value="UniProtKB-KW"/>
</dbReference>
<keyword evidence="7" id="KW-0503">Monooxygenase</keyword>
<dbReference type="PROSITE" id="PS00086">
    <property type="entry name" value="CYTOCHROME_P450"/>
    <property type="match status" value="1"/>
</dbReference>
<dbReference type="AlphaFoldDB" id="A0A4W4GID6"/>
<dbReference type="FunFam" id="1.10.630.10:FF:000006">
    <property type="entry name" value="Cytochrome P450 302a1, mitochondrial"/>
    <property type="match status" value="1"/>
</dbReference>
<feature type="binding site" description="axial binding residue" evidence="8">
    <location>
        <position position="636"/>
    </location>
    <ligand>
        <name>heme</name>
        <dbReference type="ChEBI" id="CHEBI:30413"/>
    </ligand>
    <ligandPart>
        <name>Fe</name>
        <dbReference type="ChEBI" id="CHEBI:18248"/>
    </ligandPart>
</feature>
<evidence type="ECO:0008006" key="11">
    <source>
        <dbReference type="Google" id="ProtNLM"/>
    </source>
</evidence>
<dbReference type="Proteomes" id="UP000314983">
    <property type="component" value="Chromosome 25"/>
</dbReference>
<dbReference type="InterPro" id="IPR001128">
    <property type="entry name" value="Cyt_P450"/>
</dbReference>
<name>A0A4W4GID6_ELEEL</name>
<dbReference type="GO" id="GO:0005506">
    <property type="term" value="F:iron ion binding"/>
    <property type="evidence" value="ECO:0007669"/>
    <property type="project" value="InterPro"/>
</dbReference>
<dbReference type="GO" id="GO:0008203">
    <property type="term" value="P:cholesterol metabolic process"/>
    <property type="evidence" value="ECO:0007669"/>
    <property type="project" value="TreeGrafter"/>
</dbReference>
<dbReference type="GO" id="GO:0042359">
    <property type="term" value="P:vitamin D metabolic process"/>
    <property type="evidence" value="ECO:0007669"/>
    <property type="project" value="UniProtKB-ARBA"/>
</dbReference>
<evidence type="ECO:0000256" key="5">
    <source>
        <dbReference type="ARBA" id="ARBA00023002"/>
    </source>
</evidence>
<dbReference type="SUPFAM" id="SSF48264">
    <property type="entry name" value="Cytochrome P450"/>
    <property type="match status" value="1"/>
</dbReference>
<dbReference type="PRINTS" id="PR00385">
    <property type="entry name" value="P450"/>
</dbReference>
<reference evidence="9" key="3">
    <citation type="submission" date="2020-05" db="EMBL/GenBank/DDBJ databases">
        <title>Electrophorus electricus (electric eel) genome, fEleEle1, primary haplotype.</title>
        <authorList>
            <person name="Myers G."/>
            <person name="Meyer A."/>
            <person name="Fedrigo O."/>
            <person name="Formenti G."/>
            <person name="Rhie A."/>
            <person name="Tracey A."/>
            <person name="Sims Y."/>
            <person name="Jarvis E.D."/>
        </authorList>
    </citation>
    <scope>NUCLEOTIDE SEQUENCE [LARGE SCALE GENOMIC DNA]</scope>
</reference>
<keyword evidence="4 8" id="KW-0479">Metal-binding</keyword>
<evidence type="ECO:0000256" key="2">
    <source>
        <dbReference type="ARBA" id="ARBA00010617"/>
    </source>
</evidence>
<keyword evidence="5" id="KW-0560">Oxidoreductase</keyword>
<dbReference type="PANTHER" id="PTHR24279:SF123">
    <property type="entry name" value="CYTOCHROME P450 FAMILY 27 SUBFAMILY A MEMBER 1"/>
    <property type="match status" value="1"/>
</dbReference>
<reference evidence="10" key="2">
    <citation type="journal article" date="2017" name="Sci. Adv.">
        <title>A tail of two voltages: Proteomic comparison of the three electric organs of the electric eel.</title>
        <authorList>
            <person name="Traeger L.L."/>
            <person name="Sabat G."/>
            <person name="Barrett-Wilt G.A."/>
            <person name="Wells G.B."/>
            <person name="Sussman M.R."/>
        </authorList>
    </citation>
    <scope>NUCLEOTIDE SEQUENCE [LARGE SCALE GENOMIC DNA]</scope>
</reference>
<comment type="similarity">
    <text evidence="2">Belongs to the cytochrome P450 family.</text>
</comment>
<dbReference type="GO" id="GO:0020037">
    <property type="term" value="F:heme binding"/>
    <property type="evidence" value="ECO:0007669"/>
    <property type="project" value="InterPro"/>
</dbReference>
<dbReference type="InterPro" id="IPR017972">
    <property type="entry name" value="Cyt_P450_CS"/>
</dbReference>
<dbReference type="GO" id="GO:0016705">
    <property type="term" value="F:oxidoreductase activity, acting on paired donors, with incorporation or reduction of molecular oxygen"/>
    <property type="evidence" value="ECO:0007669"/>
    <property type="project" value="InterPro"/>
</dbReference>
<dbReference type="PANTHER" id="PTHR24279">
    <property type="entry name" value="CYTOCHROME P450"/>
    <property type="match status" value="1"/>
</dbReference>
<reference evidence="9" key="5">
    <citation type="submission" date="2025-09" db="UniProtKB">
        <authorList>
            <consortium name="Ensembl"/>
        </authorList>
    </citation>
    <scope>IDENTIFICATION</scope>
</reference>
<dbReference type="GO" id="GO:0034650">
    <property type="term" value="P:cortisol metabolic process"/>
    <property type="evidence" value="ECO:0007669"/>
    <property type="project" value="TreeGrafter"/>
</dbReference>
<comment type="cofactor">
    <cofactor evidence="1 8">
        <name>heme</name>
        <dbReference type="ChEBI" id="CHEBI:30413"/>
    </cofactor>
</comment>
<dbReference type="InterPro" id="IPR036396">
    <property type="entry name" value="Cyt_P450_sf"/>
</dbReference>
<evidence type="ECO:0000256" key="1">
    <source>
        <dbReference type="ARBA" id="ARBA00001971"/>
    </source>
</evidence>
<evidence type="ECO:0000313" key="9">
    <source>
        <dbReference type="Ensembl" id="ENSEEEP00000037888.2"/>
    </source>
</evidence>
<dbReference type="Pfam" id="PF00067">
    <property type="entry name" value="p450"/>
    <property type="match status" value="1"/>
</dbReference>
<evidence type="ECO:0000256" key="4">
    <source>
        <dbReference type="ARBA" id="ARBA00022723"/>
    </source>
</evidence>
<keyword evidence="10" id="KW-1185">Reference proteome</keyword>
<dbReference type="GeneTree" id="ENSGT00950000182905"/>
<evidence type="ECO:0000256" key="7">
    <source>
        <dbReference type="ARBA" id="ARBA00023033"/>
    </source>
</evidence>
<dbReference type="Ensembl" id="ENSEEET00000038328.2">
    <property type="protein sequence ID" value="ENSEEEP00000037888.2"/>
    <property type="gene ID" value="ENSEEEG00000018003.2"/>
</dbReference>
<protein>
    <recommendedName>
        <fullName evidence="11">Sterol 26-hydroxylase, mitochondrial-like</fullName>
    </recommendedName>
</protein>
<dbReference type="GO" id="GO:0006700">
    <property type="term" value="P:C21-steroid hormone biosynthetic process"/>
    <property type="evidence" value="ECO:0007669"/>
    <property type="project" value="TreeGrafter"/>
</dbReference>
<keyword evidence="6 8" id="KW-0408">Iron</keyword>
<keyword evidence="3 8" id="KW-0349">Heme</keyword>
<evidence type="ECO:0000313" key="10">
    <source>
        <dbReference type="Proteomes" id="UP000314983"/>
    </source>
</evidence>
<dbReference type="CDD" id="cd20646">
    <property type="entry name" value="CYP27A1"/>
    <property type="match status" value="1"/>
</dbReference>
<gene>
    <name evidence="9" type="primary">METTL13</name>
</gene>
<dbReference type="PRINTS" id="PR00463">
    <property type="entry name" value="EP450I"/>
</dbReference>
<dbReference type="InterPro" id="IPR050479">
    <property type="entry name" value="CYP11_CYP27_families"/>
</dbReference>
<organism evidence="9 10">
    <name type="scientific">Electrophorus electricus</name>
    <name type="common">Electric eel</name>
    <name type="synonym">Gymnotus electricus</name>
    <dbReference type="NCBI Taxonomy" id="8005"/>
    <lineage>
        <taxon>Eukaryota</taxon>
        <taxon>Metazoa</taxon>
        <taxon>Chordata</taxon>
        <taxon>Craniata</taxon>
        <taxon>Vertebrata</taxon>
        <taxon>Euteleostomi</taxon>
        <taxon>Actinopterygii</taxon>
        <taxon>Neopterygii</taxon>
        <taxon>Teleostei</taxon>
        <taxon>Ostariophysi</taxon>
        <taxon>Gymnotiformes</taxon>
        <taxon>Gymnotoidei</taxon>
        <taxon>Gymnotidae</taxon>
        <taxon>Electrophorus</taxon>
    </lineage>
</organism>
<proteinExistence type="inferred from homology"/>
<dbReference type="Gene3D" id="1.10.630.10">
    <property type="entry name" value="Cytochrome P450"/>
    <property type="match status" value="1"/>
</dbReference>
<evidence type="ECO:0000256" key="3">
    <source>
        <dbReference type="ARBA" id="ARBA00022617"/>
    </source>
</evidence>